<keyword evidence="10 17" id="KW-0106">Calcium</keyword>
<feature type="binding site" evidence="17">
    <location>
        <position position="84"/>
    </location>
    <ligand>
        <name>Ca(2+)</name>
        <dbReference type="ChEBI" id="CHEBI:29108"/>
        <label>1</label>
    </ligand>
</feature>
<evidence type="ECO:0000256" key="5">
    <source>
        <dbReference type="ARBA" id="ARBA00022525"/>
    </source>
</evidence>
<dbReference type="InterPro" id="IPR010255">
    <property type="entry name" value="Haem_peroxidase_sf"/>
</dbReference>
<dbReference type="InterPro" id="IPR002016">
    <property type="entry name" value="Haem_peroxidase"/>
</dbReference>
<dbReference type="EMBL" id="CAMGYJ010000003">
    <property type="protein sequence ID" value="CAI0395912.1"/>
    <property type="molecule type" value="Genomic_DNA"/>
</dbReference>
<evidence type="ECO:0000256" key="2">
    <source>
        <dbReference type="ARBA" id="ARBA00002322"/>
    </source>
</evidence>
<comment type="cofactor">
    <cofactor evidence="17 20">
        <name>Ca(2+)</name>
        <dbReference type="ChEBI" id="CHEBI:29108"/>
    </cofactor>
    <text evidence="17 20">Binds 2 calcium ions per subunit.</text>
</comment>
<feature type="disulfide bond" evidence="19">
    <location>
        <begin position="125"/>
        <end position="327"/>
    </location>
</feature>
<keyword evidence="5 20" id="KW-0964">Secreted</keyword>
<comment type="similarity">
    <text evidence="3">Belongs to the peroxidase family. Ascorbate peroxidase subfamily.</text>
</comment>
<evidence type="ECO:0000259" key="21">
    <source>
        <dbReference type="PROSITE" id="PS50873"/>
    </source>
</evidence>
<feature type="binding site" evidence="17">
    <location>
        <position position="93"/>
    </location>
    <ligand>
        <name>Ca(2+)</name>
        <dbReference type="ChEBI" id="CHEBI:29108"/>
        <label>1</label>
    </ligand>
</feature>
<evidence type="ECO:0000256" key="20">
    <source>
        <dbReference type="RuleBase" id="RU362060"/>
    </source>
</evidence>
<dbReference type="PANTHER" id="PTHR31235">
    <property type="entry name" value="PEROXIDASE 25-RELATED"/>
    <property type="match status" value="1"/>
</dbReference>
<dbReference type="PRINTS" id="PR00461">
    <property type="entry name" value="PLPEROXIDASE"/>
</dbReference>
<feature type="binding site" evidence="17">
    <location>
        <position position="197"/>
    </location>
    <ligand>
        <name>Ca(2+)</name>
        <dbReference type="ChEBI" id="CHEBI:29108"/>
        <label>2</label>
    </ligand>
</feature>
<evidence type="ECO:0000256" key="12">
    <source>
        <dbReference type="ARBA" id="ARBA00023004"/>
    </source>
</evidence>
<gene>
    <name evidence="22" type="ORF">LITE_LOCUS8914</name>
</gene>
<keyword evidence="23" id="KW-1185">Reference proteome</keyword>
<dbReference type="GO" id="GO:0005576">
    <property type="term" value="C:extracellular region"/>
    <property type="evidence" value="ECO:0007669"/>
    <property type="project" value="UniProtKB-SubCell"/>
</dbReference>
<evidence type="ECO:0000256" key="15">
    <source>
        <dbReference type="PIRSR" id="PIRSR600823-1"/>
    </source>
</evidence>
<feature type="signal peptide" evidence="20">
    <location>
        <begin position="1"/>
        <end position="26"/>
    </location>
</feature>
<dbReference type="Proteomes" id="UP001154282">
    <property type="component" value="Unassembled WGS sequence"/>
</dbReference>
<evidence type="ECO:0000256" key="17">
    <source>
        <dbReference type="PIRSR" id="PIRSR600823-3"/>
    </source>
</evidence>
<evidence type="ECO:0000256" key="14">
    <source>
        <dbReference type="ARBA" id="ARBA00023324"/>
    </source>
</evidence>
<feature type="binding site" evidence="17">
    <location>
        <position position="82"/>
    </location>
    <ligand>
        <name>Ca(2+)</name>
        <dbReference type="ChEBI" id="CHEBI:29108"/>
        <label>1</label>
    </ligand>
</feature>
<evidence type="ECO:0000256" key="3">
    <source>
        <dbReference type="ARBA" id="ARBA00006873"/>
    </source>
</evidence>
<evidence type="ECO:0000313" key="23">
    <source>
        <dbReference type="Proteomes" id="UP001154282"/>
    </source>
</evidence>
<feature type="binding site" description="axial binding residue" evidence="17">
    <location>
        <position position="196"/>
    </location>
    <ligand>
        <name>heme b</name>
        <dbReference type="ChEBI" id="CHEBI:60344"/>
    </ligand>
    <ligandPart>
        <name>Fe</name>
        <dbReference type="ChEBI" id="CHEBI:18248"/>
    </ligandPart>
</feature>
<sequence>MIIQAAAAAPLFLLLLLLLFVAACNAQLRVGFYSETCPSAEETVRAAVKEAMHEDMSSAARLLRLSFHDCFVQARVNSQGCDASILLEAEGGEAEAPGNAGVGGFEVIGAAKKRVESLCPGVVSCADIVMLAARDAVALSDGPDYELPTGRRDGRISSLALASHLPEVNDPIRVLKAKFHAKGLSEKDLVLLTAAHTLGTAACFLTSKRLYNFSGRGDPDPTISPRFLPRLKSFCPLNSDFVRRIPLDWASEFEFDDHILRNVVTGFAVLASDAQLTEDRKTRQVLESYVGGGHATSSFGADFAEAMVKMGRIGVKTGSQGEIRKICGKVN</sequence>
<comment type="cofactor">
    <cofactor evidence="17 20">
        <name>heme b</name>
        <dbReference type="ChEBI" id="CHEBI:60344"/>
    </cofactor>
    <text evidence="17 20">Binds 1 heme b (iron(II)-protoporphyrin IX) group per subunit.</text>
</comment>
<feature type="chain" id="PRO_5043107136" description="Peroxidase" evidence="20">
    <location>
        <begin position="27"/>
        <end position="331"/>
    </location>
</feature>
<comment type="caution">
    <text evidence="22">The sequence shown here is derived from an EMBL/GenBank/DDBJ whole genome shotgun (WGS) entry which is preliminary data.</text>
</comment>
<comment type="similarity">
    <text evidence="20">Belongs to the peroxidase family. Classical plant (class III) peroxidase subfamily.</text>
</comment>
<keyword evidence="6 20" id="KW-0575">Peroxidase</keyword>
<evidence type="ECO:0000256" key="18">
    <source>
        <dbReference type="PIRSR" id="PIRSR600823-4"/>
    </source>
</evidence>
<dbReference type="GO" id="GO:0140825">
    <property type="term" value="F:lactoperoxidase activity"/>
    <property type="evidence" value="ECO:0007669"/>
    <property type="project" value="UniProtKB-EC"/>
</dbReference>
<dbReference type="SUPFAM" id="SSF48113">
    <property type="entry name" value="Heme-dependent peroxidases"/>
    <property type="match status" value="1"/>
</dbReference>
<evidence type="ECO:0000256" key="8">
    <source>
        <dbReference type="ARBA" id="ARBA00022723"/>
    </source>
</evidence>
<feature type="binding site" evidence="16">
    <location>
        <position position="166"/>
    </location>
    <ligand>
        <name>substrate</name>
    </ligand>
</feature>
<feature type="binding site" evidence="17">
    <location>
        <position position="80"/>
    </location>
    <ligand>
        <name>Ca(2+)</name>
        <dbReference type="ChEBI" id="CHEBI:29108"/>
        <label>1</label>
    </ligand>
</feature>
<evidence type="ECO:0000256" key="7">
    <source>
        <dbReference type="ARBA" id="ARBA00022617"/>
    </source>
</evidence>
<dbReference type="InterPro" id="IPR019794">
    <property type="entry name" value="Peroxidases_AS"/>
</dbReference>
<dbReference type="GO" id="GO:0046872">
    <property type="term" value="F:metal ion binding"/>
    <property type="evidence" value="ECO:0007669"/>
    <property type="project" value="UniProtKB-UniRule"/>
</dbReference>
<dbReference type="Gene3D" id="1.10.520.10">
    <property type="match status" value="1"/>
</dbReference>
<reference evidence="22" key="1">
    <citation type="submission" date="2022-08" db="EMBL/GenBank/DDBJ databases">
        <authorList>
            <person name="Gutierrez-Valencia J."/>
        </authorList>
    </citation>
    <scope>NUCLEOTIDE SEQUENCE</scope>
</reference>
<evidence type="ECO:0000256" key="16">
    <source>
        <dbReference type="PIRSR" id="PIRSR600823-2"/>
    </source>
</evidence>
<feature type="site" description="Transition state stabilizer" evidence="18">
    <location>
        <position position="64"/>
    </location>
</feature>
<evidence type="ECO:0000256" key="11">
    <source>
        <dbReference type="ARBA" id="ARBA00023002"/>
    </source>
</evidence>
<comment type="catalytic activity">
    <reaction evidence="1 20">
        <text>2 a phenolic donor + H2O2 = 2 a phenolic radical donor + 2 H2O</text>
        <dbReference type="Rhea" id="RHEA:56136"/>
        <dbReference type="ChEBI" id="CHEBI:15377"/>
        <dbReference type="ChEBI" id="CHEBI:16240"/>
        <dbReference type="ChEBI" id="CHEBI:139520"/>
        <dbReference type="ChEBI" id="CHEBI:139521"/>
        <dbReference type="EC" id="1.11.1.7"/>
    </reaction>
</comment>
<evidence type="ECO:0000256" key="13">
    <source>
        <dbReference type="ARBA" id="ARBA00023157"/>
    </source>
</evidence>
<keyword evidence="13 19" id="KW-1015">Disulfide bond</keyword>
<feature type="active site" description="Proton acceptor" evidence="15">
    <location>
        <position position="68"/>
    </location>
</feature>
<accession>A0AAV0IE70</accession>
<evidence type="ECO:0000256" key="6">
    <source>
        <dbReference type="ARBA" id="ARBA00022559"/>
    </source>
</evidence>
<feature type="binding site" evidence="17">
    <location>
        <position position="256"/>
    </location>
    <ligand>
        <name>Ca(2+)</name>
        <dbReference type="ChEBI" id="CHEBI:29108"/>
        <label>2</label>
    </ligand>
</feature>
<feature type="disulfide bond" evidence="19">
    <location>
        <begin position="70"/>
        <end position="81"/>
    </location>
</feature>
<evidence type="ECO:0000256" key="1">
    <source>
        <dbReference type="ARBA" id="ARBA00000189"/>
    </source>
</evidence>
<keyword evidence="7 20" id="KW-0349">Heme</keyword>
<dbReference type="PROSITE" id="PS00436">
    <property type="entry name" value="PEROXIDASE_2"/>
    <property type="match status" value="1"/>
</dbReference>
<dbReference type="CDD" id="cd00693">
    <property type="entry name" value="secretory_peroxidase"/>
    <property type="match status" value="1"/>
</dbReference>
<dbReference type="Gene3D" id="1.10.420.10">
    <property type="entry name" value="Peroxidase, domain 2"/>
    <property type="match status" value="1"/>
</dbReference>
<feature type="binding site" evidence="17">
    <location>
        <position position="69"/>
    </location>
    <ligand>
        <name>Ca(2+)</name>
        <dbReference type="ChEBI" id="CHEBI:29108"/>
        <label>1</label>
    </ligand>
</feature>
<feature type="disulfide bond" evidence="19">
    <location>
        <begin position="37"/>
        <end position="119"/>
    </location>
</feature>
<feature type="binding site" evidence="17">
    <location>
        <position position="248"/>
    </location>
    <ligand>
        <name>Ca(2+)</name>
        <dbReference type="ChEBI" id="CHEBI:29108"/>
        <label>2</label>
    </ligand>
</feature>
<dbReference type="GO" id="GO:0006979">
    <property type="term" value="P:response to oxidative stress"/>
    <property type="evidence" value="ECO:0007669"/>
    <property type="project" value="UniProtKB-UniRule"/>
</dbReference>
<keyword evidence="11 20" id="KW-0560">Oxidoreductase</keyword>
<evidence type="ECO:0000313" key="22">
    <source>
        <dbReference type="EMBL" id="CAI0395912.1"/>
    </source>
</evidence>
<evidence type="ECO:0000256" key="19">
    <source>
        <dbReference type="PIRSR" id="PIRSR600823-5"/>
    </source>
</evidence>
<dbReference type="FunFam" id="1.10.420.10:FF:000010">
    <property type="entry name" value="Peroxidase"/>
    <property type="match status" value="1"/>
</dbReference>
<evidence type="ECO:0000256" key="10">
    <source>
        <dbReference type="ARBA" id="ARBA00022837"/>
    </source>
</evidence>
<feature type="binding site" evidence="17">
    <location>
        <position position="72"/>
    </location>
    <ligand>
        <name>Ca(2+)</name>
        <dbReference type="ChEBI" id="CHEBI:29108"/>
        <label>1</label>
    </ligand>
</feature>
<dbReference type="GO" id="GO:0042744">
    <property type="term" value="P:hydrogen peroxide catabolic process"/>
    <property type="evidence" value="ECO:0007669"/>
    <property type="project" value="UniProtKB-KW"/>
</dbReference>
<evidence type="ECO:0000256" key="9">
    <source>
        <dbReference type="ARBA" id="ARBA00022729"/>
    </source>
</evidence>
<feature type="disulfide bond" evidence="19">
    <location>
        <begin position="203"/>
        <end position="235"/>
    </location>
</feature>
<protein>
    <recommendedName>
        <fullName evidence="4 20">Peroxidase</fullName>
        <ecNumber evidence="4 20">1.11.1.7</ecNumber>
    </recommendedName>
</protein>
<keyword evidence="14 20" id="KW-0376">Hydrogen peroxide</keyword>
<feature type="domain" description="Plant heme peroxidase family profile" evidence="21">
    <location>
        <begin position="27"/>
        <end position="331"/>
    </location>
</feature>
<comment type="subcellular location">
    <subcellularLocation>
        <location evidence="20">Secreted</location>
    </subcellularLocation>
</comment>
<dbReference type="PROSITE" id="PS50873">
    <property type="entry name" value="PEROXIDASE_4"/>
    <property type="match status" value="1"/>
</dbReference>
<keyword evidence="8 17" id="KW-0479">Metal-binding</keyword>
<dbReference type="PROSITE" id="PS00435">
    <property type="entry name" value="PEROXIDASE_1"/>
    <property type="match status" value="1"/>
</dbReference>
<organism evidence="22 23">
    <name type="scientific">Linum tenue</name>
    <dbReference type="NCBI Taxonomy" id="586396"/>
    <lineage>
        <taxon>Eukaryota</taxon>
        <taxon>Viridiplantae</taxon>
        <taxon>Streptophyta</taxon>
        <taxon>Embryophyta</taxon>
        <taxon>Tracheophyta</taxon>
        <taxon>Spermatophyta</taxon>
        <taxon>Magnoliopsida</taxon>
        <taxon>eudicotyledons</taxon>
        <taxon>Gunneridae</taxon>
        <taxon>Pentapetalae</taxon>
        <taxon>rosids</taxon>
        <taxon>fabids</taxon>
        <taxon>Malpighiales</taxon>
        <taxon>Linaceae</taxon>
        <taxon>Linum</taxon>
    </lineage>
</organism>
<dbReference type="PRINTS" id="PR00458">
    <property type="entry name" value="PEROXIDASE"/>
</dbReference>
<dbReference type="AlphaFoldDB" id="A0AAV0IE70"/>
<dbReference type="EC" id="1.11.1.7" evidence="4 20"/>
<name>A0AAV0IE70_9ROSI</name>
<dbReference type="Pfam" id="PF00141">
    <property type="entry name" value="peroxidase"/>
    <property type="match status" value="1"/>
</dbReference>
<keyword evidence="12 17" id="KW-0408">Iron</keyword>
<dbReference type="GO" id="GO:0020037">
    <property type="term" value="F:heme binding"/>
    <property type="evidence" value="ECO:0007669"/>
    <property type="project" value="UniProtKB-UniRule"/>
</dbReference>
<evidence type="ECO:0000256" key="4">
    <source>
        <dbReference type="ARBA" id="ARBA00012313"/>
    </source>
</evidence>
<dbReference type="InterPro" id="IPR019793">
    <property type="entry name" value="Peroxidases_heam-ligand_BS"/>
</dbReference>
<comment type="function">
    <text evidence="2">Removal of H(2)O(2), oxidation of toxic reductants, biosynthesis and degradation of lignin, suberization, auxin catabolism, response to environmental stresses such as wounding, pathogen attack and oxidative stress. These functions might be dependent on each isozyme/isoform in each plant tissue.</text>
</comment>
<proteinExistence type="inferred from homology"/>
<keyword evidence="9 20" id="KW-0732">Signal</keyword>
<dbReference type="InterPro" id="IPR033905">
    <property type="entry name" value="Secretory_peroxidase"/>
</dbReference>
<dbReference type="InterPro" id="IPR000823">
    <property type="entry name" value="Peroxidase_pln"/>
</dbReference>